<evidence type="ECO:0000256" key="6">
    <source>
        <dbReference type="ARBA" id="ARBA00022949"/>
    </source>
</evidence>
<dbReference type="GO" id="GO:0008013">
    <property type="term" value="F:beta-catenin binding"/>
    <property type="evidence" value="ECO:0007669"/>
    <property type="project" value="TreeGrafter"/>
</dbReference>
<dbReference type="InterPro" id="IPR001033">
    <property type="entry name" value="Alpha_catenin"/>
</dbReference>
<dbReference type="PANTHER" id="PTHR18914:SF9">
    <property type="entry name" value="CATENIN ALPHA"/>
    <property type="match status" value="1"/>
</dbReference>
<dbReference type="GO" id="GO:0098609">
    <property type="term" value="P:cell-cell adhesion"/>
    <property type="evidence" value="ECO:0007669"/>
    <property type="project" value="TreeGrafter"/>
</dbReference>
<dbReference type="GO" id="GO:0005737">
    <property type="term" value="C:cytoplasm"/>
    <property type="evidence" value="ECO:0007669"/>
    <property type="project" value="UniProtKB-SubCell"/>
</dbReference>
<accession>A0AAN8XC15</accession>
<dbReference type="PANTHER" id="PTHR18914">
    <property type="entry name" value="ALPHA CATENIN"/>
    <property type="match status" value="1"/>
</dbReference>
<sequence>MKAETHWETSPVFRWNLKDLDIKTKSVQKTLEPLLMQVTTLVNTQGTTSKKKKGKSKRAHVLVAAVEAATAHFIEKGKEIVRDSPEISDQMNEAIADVHKSGAAMSMHSREFAEDPCSSMKRSSMVKAARQLLSAVTRLLILADMVDVHLLFNSLEDVELELEKVRNASSNNELMDAFRRFSLSLNNLLDHTARRQQEMMDPRLQDDLAAARATLNRSTTMLLTTSKAYIRHPELSAARANRDYVLAQVCQAIDIIKNGAQGELSSRSTAPLERAGELESALDSFDAQVVIDPLHFNEAYSRALLEDQLESIISGSALMADSSSTRSDRRHRIIEECDALRSALQDLLQEYMDNMENKEPSESLNQALGHIHTKTRDLRRHLRKSVVDHVSD</sequence>
<protein>
    <submittedName>
        <fullName evidence="7">Catenin alpha-1</fullName>
    </submittedName>
</protein>
<evidence type="ECO:0000256" key="4">
    <source>
        <dbReference type="ARBA" id="ARBA00022490"/>
    </source>
</evidence>
<gene>
    <name evidence="7" type="primary">CTNNA1_2</name>
    <name evidence="7" type="ORF">SK128_027440</name>
</gene>
<keyword evidence="6" id="KW-0965">Cell junction</keyword>
<feature type="non-terminal residue" evidence="7">
    <location>
        <position position="392"/>
    </location>
</feature>
<dbReference type="PRINTS" id="PR00805">
    <property type="entry name" value="ALPHACATENIN"/>
</dbReference>
<dbReference type="Gene3D" id="1.20.120.230">
    <property type="entry name" value="Alpha-catenin/vinculin-like"/>
    <property type="match status" value="2"/>
</dbReference>
<evidence type="ECO:0000256" key="3">
    <source>
        <dbReference type="ARBA" id="ARBA00008376"/>
    </source>
</evidence>
<name>A0AAN8XC15_HALRR</name>
<proteinExistence type="inferred from homology"/>
<comment type="similarity">
    <text evidence="3">Belongs to the vinculin/alpha-catenin family.</text>
</comment>
<keyword evidence="5" id="KW-0130">Cell adhesion</keyword>
<dbReference type="Proteomes" id="UP001381693">
    <property type="component" value="Unassembled WGS sequence"/>
</dbReference>
<evidence type="ECO:0000256" key="5">
    <source>
        <dbReference type="ARBA" id="ARBA00022889"/>
    </source>
</evidence>
<comment type="caution">
    <text evidence="7">The sequence shown here is derived from an EMBL/GenBank/DDBJ whole genome shotgun (WGS) entry which is preliminary data.</text>
</comment>
<dbReference type="Pfam" id="PF01044">
    <property type="entry name" value="Vinculin"/>
    <property type="match status" value="1"/>
</dbReference>
<evidence type="ECO:0000256" key="2">
    <source>
        <dbReference type="ARBA" id="ARBA00004496"/>
    </source>
</evidence>
<comment type="subcellular location">
    <subcellularLocation>
        <location evidence="1">Cell junction</location>
    </subcellularLocation>
    <subcellularLocation>
        <location evidence="2">Cytoplasm</location>
    </subcellularLocation>
</comment>
<keyword evidence="4" id="KW-0963">Cytoplasm</keyword>
<organism evidence="7 8">
    <name type="scientific">Halocaridina rubra</name>
    <name type="common">Hawaiian red shrimp</name>
    <dbReference type="NCBI Taxonomy" id="373956"/>
    <lineage>
        <taxon>Eukaryota</taxon>
        <taxon>Metazoa</taxon>
        <taxon>Ecdysozoa</taxon>
        <taxon>Arthropoda</taxon>
        <taxon>Crustacea</taxon>
        <taxon>Multicrustacea</taxon>
        <taxon>Malacostraca</taxon>
        <taxon>Eumalacostraca</taxon>
        <taxon>Eucarida</taxon>
        <taxon>Decapoda</taxon>
        <taxon>Pleocyemata</taxon>
        <taxon>Caridea</taxon>
        <taxon>Atyoidea</taxon>
        <taxon>Atyidae</taxon>
        <taxon>Halocaridina</taxon>
    </lineage>
</organism>
<dbReference type="InterPro" id="IPR006077">
    <property type="entry name" value="Vinculin/catenin"/>
</dbReference>
<dbReference type="InterPro" id="IPR036723">
    <property type="entry name" value="Alpha-catenin/vinculin-like_sf"/>
</dbReference>
<dbReference type="AlphaFoldDB" id="A0AAN8XC15"/>
<dbReference type="GO" id="GO:0045296">
    <property type="term" value="F:cadherin binding"/>
    <property type="evidence" value="ECO:0007669"/>
    <property type="project" value="InterPro"/>
</dbReference>
<dbReference type="GO" id="GO:0016477">
    <property type="term" value="P:cell migration"/>
    <property type="evidence" value="ECO:0007669"/>
    <property type="project" value="TreeGrafter"/>
</dbReference>
<dbReference type="GO" id="GO:0005912">
    <property type="term" value="C:adherens junction"/>
    <property type="evidence" value="ECO:0007669"/>
    <property type="project" value="TreeGrafter"/>
</dbReference>
<dbReference type="GO" id="GO:0016342">
    <property type="term" value="C:catenin complex"/>
    <property type="evidence" value="ECO:0007669"/>
    <property type="project" value="TreeGrafter"/>
</dbReference>
<evidence type="ECO:0000313" key="7">
    <source>
        <dbReference type="EMBL" id="KAK7080612.1"/>
    </source>
</evidence>
<keyword evidence="8" id="KW-1185">Reference proteome</keyword>
<dbReference type="Gene3D" id="6.10.250.2510">
    <property type="match status" value="1"/>
</dbReference>
<evidence type="ECO:0000256" key="1">
    <source>
        <dbReference type="ARBA" id="ARBA00004282"/>
    </source>
</evidence>
<dbReference type="EMBL" id="JAXCGZ010005849">
    <property type="protein sequence ID" value="KAK7080612.1"/>
    <property type="molecule type" value="Genomic_DNA"/>
</dbReference>
<dbReference type="SUPFAM" id="SSF47220">
    <property type="entry name" value="alpha-catenin/vinculin-like"/>
    <property type="match status" value="1"/>
</dbReference>
<reference evidence="7 8" key="1">
    <citation type="submission" date="2023-11" db="EMBL/GenBank/DDBJ databases">
        <title>Halocaridina rubra genome assembly.</title>
        <authorList>
            <person name="Smith C."/>
        </authorList>
    </citation>
    <scope>NUCLEOTIDE SEQUENCE [LARGE SCALE GENOMIC DNA]</scope>
    <source>
        <strain evidence="7">EP-1</strain>
        <tissue evidence="7">Whole</tissue>
    </source>
</reference>
<evidence type="ECO:0000313" key="8">
    <source>
        <dbReference type="Proteomes" id="UP001381693"/>
    </source>
</evidence>
<dbReference type="GO" id="GO:0051015">
    <property type="term" value="F:actin filament binding"/>
    <property type="evidence" value="ECO:0007669"/>
    <property type="project" value="InterPro"/>
</dbReference>